<dbReference type="eggNOG" id="COG1516">
    <property type="taxonomic scope" value="Bacteria"/>
</dbReference>
<evidence type="ECO:0000256" key="5">
    <source>
        <dbReference type="ARBA" id="ARBA00023186"/>
    </source>
</evidence>
<dbReference type="AlphaFoldDB" id="H8FWC0"/>
<comment type="caution">
    <text evidence="6">The sequence shown here is derived from an EMBL/GenBank/DDBJ whole genome shotgun (WGS) entry which is preliminary data.</text>
</comment>
<dbReference type="Proteomes" id="UP000004169">
    <property type="component" value="Unassembled WGS sequence"/>
</dbReference>
<evidence type="ECO:0000256" key="1">
    <source>
        <dbReference type="ARBA" id="ARBA00004514"/>
    </source>
</evidence>
<dbReference type="PANTHER" id="PTHR34773">
    <property type="entry name" value="FLAGELLAR SECRETION CHAPERONE FLIS"/>
    <property type="match status" value="1"/>
</dbReference>
<keyword evidence="3" id="KW-0963">Cytoplasm</keyword>
<keyword evidence="7" id="KW-1185">Reference proteome</keyword>
<evidence type="ECO:0000313" key="7">
    <source>
        <dbReference type="Proteomes" id="UP000004169"/>
    </source>
</evidence>
<dbReference type="CDD" id="cd16098">
    <property type="entry name" value="FliS"/>
    <property type="match status" value="1"/>
</dbReference>
<dbReference type="RefSeq" id="WP_002730418.1">
    <property type="nucleotide sequence ID" value="NZ_CAHP01000035.1"/>
</dbReference>
<evidence type="ECO:0000256" key="4">
    <source>
        <dbReference type="ARBA" id="ARBA00022795"/>
    </source>
</evidence>
<evidence type="ECO:0000256" key="2">
    <source>
        <dbReference type="ARBA" id="ARBA00008787"/>
    </source>
</evidence>
<dbReference type="InterPro" id="IPR036584">
    <property type="entry name" value="FliS_sf"/>
</dbReference>
<dbReference type="GO" id="GO:0005829">
    <property type="term" value="C:cytosol"/>
    <property type="evidence" value="ECO:0007669"/>
    <property type="project" value="UniProtKB-SubCell"/>
</dbReference>
<accession>H8FWC0</accession>
<evidence type="ECO:0000313" key="6">
    <source>
        <dbReference type="EMBL" id="CCG42658.1"/>
    </source>
</evidence>
<reference evidence="6 7" key="1">
    <citation type="journal article" date="2012" name="J. Bacteriol.">
        <title>Draft Genome Sequence of the Purple Photosynthetic Bacterium Phaeospirillum molischianum DSM120, a Particularly Versatile Bacterium.</title>
        <authorList>
            <person name="Duquesne K."/>
            <person name="Prima V."/>
            <person name="Ji B."/>
            <person name="Rouy Z."/>
            <person name="Medigue C."/>
            <person name="Talla E."/>
            <person name="Sturgis J.N."/>
        </authorList>
    </citation>
    <scope>NUCLEOTIDE SEQUENCE [LARGE SCALE GENOMIC DNA]</scope>
    <source>
        <strain evidence="7">DSM120</strain>
    </source>
</reference>
<dbReference type="NCBIfam" id="TIGR00208">
    <property type="entry name" value="fliS"/>
    <property type="match status" value="1"/>
</dbReference>
<proteinExistence type="inferred from homology"/>
<dbReference type="GO" id="GO:0044780">
    <property type="term" value="P:bacterial-type flagellum assembly"/>
    <property type="evidence" value="ECO:0007669"/>
    <property type="project" value="InterPro"/>
</dbReference>
<evidence type="ECO:0008006" key="8">
    <source>
        <dbReference type="Google" id="ProtNLM"/>
    </source>
</evidence>
<dbReference type="STRING" id="1150626.PHAMO_400039"/>
<organism evidence="6 7">
    <name type="scientific">Magnetospirillum molischianum DSM 120</name>
    <dbReference type="NCBI Taxonomy" id="1150626"/>
    <lineage>
        <taxon>Bacteria</taxon>
        <taxon>Pseudomonadati</taxon>
        <taxon>Pseudomonadota</taxon>
        <taxon>Alphaproteobacteria</taxon>
        <taxon>Rhodospirillales</taxon>
        <taxon>Rhodospirillaceae</taxon>
        <taxon>Magnetospirillum</taxon>
    </lineage>
</organism>
<gene>
    <name evidence="6" type="ORF">PHAMO_400039</name>
</gene>
<keyword evidence="4" id="KW-1005">Bacterial flagellum biogenesis</keyword>
<protein>
    <recommendedName>
        <fullName evidence="8">Flagellar secretion chaperone FliS</fullName>
    </recommendedName>
</protein>
<comment type="similarity">
    <text evidence="2">Belongs to the FliS family.</text>
</comment>
<dbReference type="Gene3D" id="1.20.120.340">
    <property type="entry name" value="Flagellar protein FliS"/>
    <property type="match status" value="1"/>
</dbReference>
<keyword evidence="5" id="KW-0143">Chaperone</keyword>
<name>H8FWC0_MAGML</name>
<dbReference type="SUPFAM" id="SSF101116">
    <property type="entry name" value="Flagellar export chaperone FliS"/>
    <property type="match status" value="1"/>
</dbReference>
<dbReference type="PANTHER" id="PTHR34773:SF1">
    <property type="entry name" value="FLAGELLAR SECRETION CHAPERONE FLIS"/>
    <property type="match status" value="1"/>
</dbReference>
<dbReference type="GO" id="GO:0071973">
    <property type="term" value="P:bacterial-type flagellum-dependent cell motility"/>
    <property type="evidence" value="ECO:0007669"/>
    <property type="project" value="TreeGrafter"/>
</dbReference>
<sequence>MIHSQQASAAYRAATMTVPPLHAVVMLYDGVLVRVRNAAAAAERGDWDRQSDEISRAVDLLRGLLAALDFERGGDVAMRLRQTYQANIRALLRSTREAQAVAMCAKIEDGLRQLRNAWAEIAGMPESQPNRMVDPA</sequence>
<comment type="subcellular location">
    <subcellularLocation>
        <location evidence="1">Cytoplasm</location>
        <location evidence="1">Cytosol</location>
    </subcellularLocation>
</comment>
<dbReference type="EMBL" id="CAHP01000035">
    <property type="protein sequence ID" value="CCG42658.1"/>
    <property type="molecule type" value="Genomic_DNA"/>
</dbReference>
<dbReference type="OrthoDB" id="7365405at2"/>
<dbReference type="Pfam" id="PF02561">
    <property type="entry name" value="FliS"/>
    <property type="match status" value="1"/>
</dbReference>
<dbReference type="InterPro" id="IPR003713">
    <property type="entry name" value="FliS"/>
</dbReference>
<evidence type="ECO:0000256" key="3">
    <source>
        <dbReference type="ARBA" id="ARBA00022490"/>
    </source>
</evidence>